<dbReference type="GO" id="GO:0097176">
    <property type="term" value="P:epoxide metabolic process"/>
    <property type="evidence" value="ECO:0007669"/>
    <property type="project" value="TreeGrafter"/>
</dbReference>
<dbReference type="AlphaFoldDB" id="A0A8H7VP39"/>
<feature type="active site" description="Nucleophile" evidence="4">
    <location>
        <position position="176"/>
    </location>
</feature>
<dbReference type="PIRSF" id="PIRSF001112">
    <property type="entry name" value="Epoxide_hydrolase"/>
    <property type="match status" value="1"/>
</dbReference>
<gene>
    <name evidence="6" type="ORF">INT45_009972</name>
</gene>
<feature type="active site" description="Proton donor" evidence="4">
    <location>
        <position position="333"/>
    </location>
</feature>
<organism evidence="6 7">
    <name type="scientific">Circinella minor</name>
    <dbReference type="NCBI Taxonomy" id="1195481"/>
    <lineage>
        <taxon>Eukaryota</taxon>
        <taxon>Fungi</taxon>
        <taxon>Fungi incertae sedis</taxon>
        <taxon>Mucoromycota</taxon>
        <taxon>Mucoromycotina</taxon>
        <taxon>Mucoromycetes</taxon>
        <taxon>Mucorales</taxon>
        <taxon>Lichtheimiaceae</taxon>
        <taxon>Circinella</taxon>
    </lineage>
</organism>
<protein>
    <recommendedName>
        <fullName evidence="5">Epoxide hydrolase N-terminal domain-containing protein</fullName>
    </recommendedName>
</protein>
<sequence length="416" mass="47438">MNDIEPFTVPSFTPEQLALLKDKLSKPIFPNELEEDYGWDYGAPTWAVKPMATEWLENYDWEKPRAEMNRWHHYHTTIDGLKVHFVHEPSSNPNAIPIMLLHGWPSTFYEFHKVIEPLRDGVNGGQAFHVVVPSLPGFGFSEAPKTKGHGVVKNAEILNSLMVKLGYSQYLLQGGDWGAIIGKYIATHYNTNCKAFHTGLPFCLPPLPTPRNLLFYPFKIAKFGASLLFGFDRIYGKGKLILNGATFANAEMYDGCGYRAIQGTRPYTLAYGLTDSPLGLMAWMLEKFHEWTYHPPAQRDLQALPETISSEAFLTQVTLYWLTNTMSSSIRIYYECLKQKEMYKVVFPRVKIPVAVTAFAHDISRLPQDWLETSTDLYQYSEFESGGHFPASENPEEFAEDVQRFGKILQTKKIIQ</sequence>
<dbReference type="Pfam" id="PF06441">
    <property type="entry name" value="EHN"/>
    <property type="match status" value="1"/>
</dbReference>
<name>A0A8H7VP39_9FUNG</name>
<keyword evidence="3" id="KW-0378">Hydrolase</keyword>
<evidence type="ECO:0000256" key="1">
    <source>
        <dbReference type="ARBA" id="ARBA00010088"/>
    </source>
</evidence>
<evidence type="ECO:0000256" key="4">
    <source>
        <dbReference type="PIRSR" id="PIRSR001112-1"/>
    </source>
</evidence>
<feature type="domain" description="Epoxide hydrolase N-terminal" evidence="5">
    <location>
        <begin position="4"/>
        <end position="111"/>
    </location>
</feature>
<evidence type="ECO:0000256" key="3">
    <source>
        <dbReference type="ARBA" id="ARBA00022801"/>
    </source>
</evidence>
<dbReference type="GO" id="GO:0004301">
    <property type="term" value="F:epoxide hydrolase activity"/>
    <property type="evidence" value="ECO:0007669"/>
    <property type="project" value="TreeGrafter"/>
</dbReference>
<dbReference type="InterPro" id="IPR010497">
    <property type="entry name" value="Epoxide_hydro_N"/>
</dbReference>
<comment type="similarity">
    <text evidence="1">Belongs to the peptidase S33 family.</text>
</comment>
<feature type="active site" description="Proton acceptor" evidence="4">
    <location>
        <position position="388"/>
    </location>
</feature>
<dbReference type="InterPro" id="IPR029058">
    <property type="entry name" value="AB_hydrolase_fold"/>
</dbReference>
<dbReference type="EMBL" id="JAEPRB010000057">
    <property type="protein sequence ID" value="KAG2223613.1"/>
    <property type="molecule type" value="Genomic_DNA"/>
</dbReference>
<dbReference type="PANTHER" id="PTHR21661:SF35">
    <property type="entry name" value="EPOXIDE HYDROLASE"/>
    <property type="match status" value="1"/>
</dbReference>
<dbReference type="PRINTS" id="PR00412">
    <property type="entry name" value="EPOXHYDRLASE"/>
</dbReference>
<evidence type="ECO:0000256" key="2">
    <source>
        <dbReference type="ARBA" id="ARBA00022797"/>
    </source>
</evidence>
<dbReference type="PANTHER" id="PTHR21661">
    <property type="entry name" value="EPOXIDE HYDROLASE 1-RELATED"/>
    <property type="match status" value="1"/>
</dbReference>
<evidence type="ECO:0000313" key="7">
    <source>
        <dbReference type="Proteomes" id="UP000646827"/>
    </source>
</evidence>
<dbReference type="SUPFAM" id="SSF53474">
    <property type="entry name" value="alpha/beta-Hydrolases"/>
    <property type="match status" value="1"/>
</dbReference>
<dbReference type="InterPro" id="IPR016292">
    <property type="entry name" value="Epoxide_hydrolase"/>
</dbReference>
<reference evidence="6 7" key="1">
    <citation type="submission" date="2020-12" db="EMBL/GenBank/DDBJ databases">
        <title>Metabolic potential, ecology and presence of endohyphal bacteria is reflected in genomic diversity of Mucoromycotina.</title>
        <authorList>
            <person name="Muszewska A."/>
            <person name="Okrasinska A."/>
            <person name="Steczkiewicz K."/>
            <person name="Drgas O."/>
            <person name="Orlowska M."/>
            <person name="Perlinska-Lenart U."/>
            <person name="Aleksandrzak-Piekarczyk T."/>
            <person name="Szatraj K."/>
            <person name="Zielenkiewicz U."/>
            <person name="Pilsyk S."/>
            <person name="Malc E."/>
            <person name="Mieczkowski P."/>
            <person name="Kruszewska J.S."/>
            <person name="Biernat P."/>
            <person name="Pawlowska J."/>
        </authorList>
    </citation>
    <scope>NUCLEOTIDE SEQUENCE [LARGE SCALE GENOMIC DNA]</scope>
    <source>
        <strain evidence="6 7">CBS 142.35</strain>
    </source>
</reference>
<proteinExistence type="inferred from homology"/>
<comment type="caution">
    <text evidence="6">The sequence shown here is derived from an EMBL/GenBank/DDBJ whole genome shotgun (WGS) entry which is preliminary data.</text>
</comment>
<dbReference type="OrthoDB" id="7130006at2759"/>
<dbReference type="InterPro" id="IPR000639">
    <property type="entry name" value="Epox_hydrolase-like"/>
</dbReference>
<dbReference type="Gene3D" id="3.40.50.1820">
    <property type="entry name" value="alpha/beta hydrolase"/>
    <property type="match status" value="1"/>
</dbReference>
<dbReference type="Proteomes" id="UP000646827">
    <property type="component" value="Unassembled WGS sequence"/>
</dbReference>
<keyword evidence="7" id="KW-1185">Reference proteome</keyword>
<evidence type="ECO:0000259" key="5">
    <source>
        <dbReference type="Pfam" id="PF06441"/>
    </source>
</evidence>
<keyword evidence="2" id="KW-0058">Aromatic hydrocarbons catabolism</keyword>
<accession>A0A8H7VP39</accession>
<evidence type="ECO:0000313" key="6">
    <source>
        <dbReference type="EMBL" id="KAG2223613.1"/>
    </source>
</evidence>